<dbReference type="PANTHER" id="PTHR43270">
    <property type="entry name" value="BETA-ALA-HIS DIPEPTIDASE"/>
    <property type="match status" value="1"/>
</dbReference>
<evidence type="ECO:0000313" key="6">
    <source>
        <dbReference type="Proteomes" id="UP000030023"/>
    </source>
</evidence>
<organism evidence="5 6">
    <name type="scientific">Oenococcus alcoholitolerans</name>
    <dbReference type="NCBI Taxonomy" id="931074"/>
    <lineage>
        <taxon>Bacteria</taxon>
        <taxon>Bacillati</taxon>
        <taxon>Bacillota</taxon>
        <taxon>Bacilli</taxon>
        <taxon>Lactobacillales</taxon>
        <taxon>Lactobacillaceae</taxon>
        <taxon>Oenococcus</taxon>
    </lineage>
</organism>
<dbReference type="Proteomes" id="UP000030023">
    <property type="component" value="Unassembled WGS sequence"/>
</dbReference>
<name>A0ABR4XQV2_9LACO</name>
<dbReference type="InterPro" id="IPR051458">
    <property type="entry name" value="Cyt/Met_Dipeptidase"/>
</dbReference>
<evidence type="ECO:0000259" key="4">
    <source>
        <dbReference type="Pfam" id="PF07687"/>
    </source>
</evidence>
<dbReference type="PANTHER" id="PTHR43270:SF8">
    <property type="entry name" value="DI- AND TRIPEPTIDASE DUG2-RELATED"/>
    <property type="match status" value="1"/>
</dbReference>
<feature type="domain" description="Peptidase M20 dimerisation" evidence="4">
    <location>
        <begin position="2"/>
        <end position="141"/>
    </location>
</feature>
<dbReference type="SUPFAM" id="SSF53187">
    <property type="entry name" value="Zn-dependent exopeptidases"/>
    <property type="match status" value="1"/>
</dbReference>
<proteinExistence type="predicted"/>
<feature type="non-terminal residue" evidence="5">
    <location>
        <position position="1"/>
    </location>
</feature>
<reference evidence="5 6" key="1">
    <citation type="journal article" date="2014" name="Antonie Van Leeuwenhoek">
        <title>Oenococcus alcoholitolerans sp. nov., a lactic acid bacteria isolated from cachaca and ethanol fermentation processes.</title>
        <authorList>
            <person name="Badotti F."/>
            <person name="Moreira A.P."/>
            <person name="Tonon L.A."/>
            <person name="de Lucena B.T."/>
            <person name="Gomes Fde C."/>
            <person name="Kruger R."/>
            <person name="Thompson C.C."/>
            <person name="de Morais M.A.Jr."/>
            <person name="Rosa C.A."/>
            <person name="Thompson F.L."/>
        </authorList>
    </citation>
    <scope>NUCLEOTIDE SEQUENCE [LARGE SCALE GENOMIC DNA]</scope>
    <source>
        <strain evidence="5 6">UFRJ-M7.2.18</strain>
    </source>
</reference>
<gene>
    <name evidence="5" type="ORF">Q757_04515</name>
</gene>
<evidence type="ECO:0000256" key="2">
    <source>
        <dbReference type="ARBA" id="ARBA00022723"/>
    </source>
</evidence>
<dbReference type="Pfam" id="PF07687">
    <property type="entry name" value="M20_dimer"/>
    <property type="match status" value="1"/>
</dbReference>
<dbReference type="Gene3D" id="3.30.70.360">
    <property type="match status" value="1"/>
</dbReference>
<accession>A0ABR4XQV2</accession>
<comment type="caution">
    <text evidence="5">The sequence shown here is derived from an EMBL/GenBank/DDBJ whole genome shotgun (WGS) entry which is preliminary data.</text>
</comment>
<dbReference type="EMBL" id="AXCV01000175">
    <property type="protein sequence ID" value="KGO31872.1"/>
    <property type="molecule type" value="Genomic_DNA"/>
</dbReference>
<evidence type="ECO:0000256" key="3">
    <source>
        <dbReference type="ARBA" id="ARBA00022801"/>
    </source>
</evidence>
<evidence type="ECO:0000256" key="1">
    <source>
        <dbReference type="ARBA" id="ARBA00022670"/>
    </source>
</evidence>
<dbReference type="InterPro" id="IPR011650">
    <property type="entry name" value="Peptidase_M20_dimer"/>
</dbReference>
<protein>
    <recommendedName>
        <fullName evidence="4">Peptidase M20 dimerisation domain-containing protein</fullName>
    </recommendedName>
</protein>
<keyword evidence="3" id="KW-0378">Hydrolase</keyword>
<evidence type="ECO:0000313" key="5">
    <source>
        <dbReference type="EMBL" id="KGO31872.1"/>
    </source>
</evidence>
<keyword evidence="6" id="KW-1185">Reference proteome</keyword>
<keyword evidence="2" id="KW-0479">Metal-binding</keyword>
<keyword evidence="1" id="KW-0645">Protease</keyword>
<sequence length="242" mass="26962">LHSSYAPVVDSAAWQLTSAINSLRDPDGRIAVPGVYDQVRPASDREKQLVEKYSTIDAQLLVKSFKLSAPLLNSQTRAKLLQSLYFSPALNIEGISSGYEENGVKTVLPAEARAKLEIRLVPDQKPRDIFDKVVDFLKNKGFNNVKAVYTLGEDPYRSDLSSPEIERVLKAMHKVYQGDLALLPTSQGTGPMAYFDENFHSSIAAVGIGYPNSADHAPDENVRIKDYFDHIDFIKELIKSYE</sequence>